<keyword evidence="1" id="KW-0472">Membrane</keyword>
<reference evidence="2" key="2">
    <citation type="submission" date="2020-09" db="EMBL/GenBank/DDBJ databases">
        <authorList>
            <person name="Sun Q."/>
            <person name="Zhou Y."/>
        </authorList>
    </citation>
    <scope>NUCLEOTIDE SEQUENCE</scope>
    <source>
        <strain evidence="2">CGMCC 1.16134</strain>
    </source>
</reference>
<evidence type="ECO:0000313" key="3">
    <source>
        <dbReference type="Proteomes" id="UP000637643"/>
    </source>
</evidence>
<comment type="caution">
    <text evidence="2">The sequence shown here is derived from an EMBL/GenBank/DDBJ whole genome shotgun (WGS) entry which is preliminary data.</text>
</comment>
<proteinExistence type="predicted"/>
<keyword evidence="1" id="KW-1133">Transmembrane helix</keyword>
<sequence>MLTSILFFLAAGCIAFPILRLVIPGFQRQKQMVHLAALVNQSEAQRLRMGQNAIVRSFADRMAKGSDKRPLSKRRKMYQVLAYEESYELYTAKVIVQSLLPGLFALALAGMVQHFFFLLVAPVLSGLFFWMSLRWIPQAYQQRQDRLVADLPFLISKMITALEVGKPLNVIFQEVSGRCGPILSALLKRLVANMGTMSQKDALHLFAKEVNVPVVYDFISVVNIVAEKGFHEAEDDLNHIKNDLRSLSKLALKERTRGNPAKMNLYYGIVIVHVAVFFFLMLIKMFAAFNAL</sequence>
<gene>
    <name evidence="2" type="ORF">GCM10010912_58560</name>
</gene>
<dbReference type="AlphaFoldDB" id="A0A917D2V4"/>
<feature type="transmembrane region" description="Helical" evidence="1">
    <location>
        <begin position="265"/>
        <end position="289"/>
    </location>
</feature>
<evidence type="ECO:0000313" key="2">
    <source>
        <dbReference type="EMBL" id="GGG06228.1"/>
    </source>
</evidence>
<name>A0A917D2V4_9BACL</name>
<reference evidence="2" key="1">
    <citation type="journal article" date="2014" name="Int. J. Syst. Evol. Microbiol.">
        <title>Complete genome sequence of Corynebacterium casei LMG S-19264T (=DSM 44701T), isolated from a smear-ripened cheese.</title>
        <authorList>
            <consortium name="US DOE Joint Genome Institute (JGI-PGF)"/>
            <person name="Walter F."/>
            <person name="Albersmeier A."/>
            <person name="Kalinowski J."/>
            <person name="Ruckert C."/>
        </authorList>
    </citation>
    <scope>NUCLEOTIDE SEQUENCE</scope>
    <source>
        <strain evidence="2">CGMCC 1.16134</strain>
    </source>
</reference>
<keyword evidence="1" id="KW-0812">Transmembrane</keyword>
<organism evidence="2 3">
    <name type="scientific">Paenibacillus albidus</name>
    <dbReference type="NCBI Taxonomy" id="2041023"/>
    <lineage>
        <taxon>Bacteria</taxon>
        <taxon>Bacillati</taxon>
        <taxon>Bacillota</taxon>
        <taxon>Bacilli</taxon>
        <taxon>Bacillales</taxon>
        <taxon>Paenibacillaceae</taxon>
        <taxon>Paenibacillus</taxon>
    </lineage>
</organism>
<feature type="transmembrane region" description="Helical" evidence="1">
    <location>
        <begin position="87"/>
        <end position="109"/>
    </location>
</feature>
<accession>A0A917D2V4</accession>
<evidence type="ECO:0008006" key="4">
    <source>
        <dbReference type="Google" id="ProtNLM"/>
    </source>
</evidence>
<keyword evidence="3" id="KW-1185">Reference proteome</keyword>
<evidence type="ECO:0000256" key="1">
    <source>
        <dbReference type="SAM" id="Phobius"/>
    </source>
</evidence>
<feature type="transmembrane region" description="Helical" evidence="1">
    <location>
        <begin position="6"/>
        <end position="23"/>
    </location>
</feature>
<protein>
    <recommendedName>
        <fullName evidence="4">Type II secretion system protein GspF domain-containing protein</fullName>
    </recommendedName>
</protein>
<dbReference type="Proteomes" id="UP000637643">
    <property type="component" value="Unassembled WGS sequence"/>
</dbReference>
<feature type="transmembrane region" description="Helical" evidence="1">
    <location>
        <begin position="115"/>
        <end position="136"/>
    </location>
</feature>
<dbReference type="EMBL" id="BMKR01000040">
    <property type="protein sequence ID" value="GGG06228.1"/>
    <property type="molecule type" value="Genomic_DNA"/>
</dbReference>